<feature type="non-terminal residue" evidence="2">
    <location>
        <position position="1"/>
    </location>
</feature>
<sequence length="275" mass="31797">DTIVVHRINECDERKGTKNVNNYLKRANKIADHTIFISSFLKGLFIDEGILDTENYSVIRNGADKNIFNMNGRSKWDGKSPVKLVTHHWGGNYYKGFDVYRIIDELIVEKTSDLDVEFNYIGNLPGDFAFKNSKVFAPIASESLAGKIKENHIYVTASINEPAGMHHVEGAMCGLPLLYRNSGGIPEYAKGFGVVFNGKEDFVDKLRGIIESYDFYYSKMSDYPYNSLLMCSKYEKLFSKLLEKRKEFDLGSRRKKYLNIYLKEKFFYKKYRSDY</sequence>
<proteinExistence type="predicted"/>
<name>X1M1L3_9ZZZZ</name>
<dbReference type="EMBL" id="BARV01020254">
    <property type="protein sequence ID" value="GAI25253.1"/>
    <property type="molecule type" value="Genomic_DNA"/>
</dbReference>
<dbReference type="InterPro" id="IPR001296">
    <property type="entry name" value="Glyco_trans_1"/>
</dbReference>
<dbReference type="Gene3D" id="3.40.50.2000">
    <property type="entry name" value="Glycogen Phosphorylase B"/>
    <property type="match status" value="2"/>
</dbReference>
<comment type="caution">
    <text evidence="2">The sequence shown here is derived from an EMBL/GenBank/DDBJ whole genome shotgun (WGS) entry which is preliminary data.</text>
</comment>
<feature type="domain" description="Glycosyl transferase family 1" evidence="1">
    <location>
        <begin position="148"/>
        <end position="213"/>
    </location>
</feature>
<dbReference type="SUPFAM" id="SSF53756">
    <property type="entry name" value="UDP-Glycosyltransferase/glycogen phosphorylase"/>
    <property type="match status" value="1"/>
</dbReference>
<reference evidence="2" key="1">
    <citation type="journal article" date="2014" name="Front. Microbiol.">
        <title>High frequency of phylogenetically diverse reductive dehalogenase-homologous genes in deep subseafloor sedimentary metagenomes.</title>
        <authorList>
            <person name="Kawai M."/>
            <person name="Futagami T."/>
            <person name="Toyoda A."/>
            <person name="Takaki Y."/>
            <person name="Nishi S."/>
            <person name="Hori S."/>
            <person name="Arai W."/>
            <person name="Tsubouchi T."/>
            <person name="Morono Y."/>
            <person name="Uchiyama I."/>
            <person name="Ito T."/>
            <person name="Fujiyama A."/>
            <person name="Inagaki F."/>
            <person name="Takami H."/>
        </authorList>
    </citation>
    <scope>NUCLEOTIDE SEQUENCE</scope>
    <source>
        <strain evidence="2">Expedition CK06-06</strain>
    </source>
</reference>
<evidence type="ECO:0000259" key="1">
    <source>
        <dbReference type="Pfam" id="PF00534"/>
    </source>
</evidence>
<dbReference type="Pfam" id="PF00534">
    <property type="entry name" value="Glycos_transf_1"/>
    <property type="match status" value="1"/>
</dbReference>
<gene>
    <name evidence="2" type="ORF">S06H3_33850</name>
</gene>
<dbReference type="GO" id="GO:0016757">
    <property type="term" value="F:glycosyltransferase activity"/>
    <property type="evidence" value="ECO:0007669"/>
    <property type="project" value="InterPro"/>
</dbReference>
<accession>X1M1L3</accession>
<protein>
    <recommendedName>
        <fullName evidence="1">Glycosyl transferase family 1 domain-containing protein</fullName>
    </recommendedName>
</protein>
<dbReference type="AlphaFoldDB" id="X1M1L3"/>
<organism evidence="2">
    <name type="scientific">marine sediment metagenome</name>
    <dbReference type="NCBI Taxonomy" id="412755"/>
    <lineage>
        <taxon>unclassified sequences</taxon>
        <taxon>metagenomes</taxon>
        <taxon>ecological metagenomes</taxon>
    </lineage>
</organism>
<feature type="non-terminal residue" evidence="2">
    <location>
        <position position="275"/>
    </location>
</feature>
<evidence type="ECO:0000313" key="2">
    <source>
        <dbReference type="EMBL" id="GAI25253.1"/>
    </source>
</evidence>